<dbReference type="PANTHER" id="PTHR11929:SF145">
    <property type="entry name" value="ALPHA-(1,3)-FUCOSYLTRANSFERASE FUT-1"/>
    <property type="match status" value="1"/>
</dbReference>
<proteinExistence type="inferred from homology"/>
<dbReference type="EnsemblMetazoa" id="Aqu2.1.35240_001">
    <property type="protein sequence ID" value="Aqu2.1.35240_001"/>
    <property type="gene ID" value="Aqu2.1.35240"/>
</dbReference>
<evidence type="ECO:0000256" key="9">
    <source>
        <dbReference type="ARBA" id="ARBA00023180"/>
    </source>
</evidence>
<reference evidence="16" key="1">
    <citation type="journal article" date="2010" name="Nature">
        <title>The Amphimedon queenslandica genome and the evolution of animal complexity.</title>
        <authorList>
            <person name="Srivastava M."/>
            <person name="Simakov O."/>
            <person name="Chapman J."/>
            <person name="Fahey B."/>
            <person name="Gauthier M.E."/>
            <person name="Mitros T."/>
            <person name="Richards G.S."/>
            <person name="Conaco C."/>
            <person name="Dacre M."/>
            <person name="Hellsten U."/>
            <person name="Larroux C."/>
            <person name="Putnam N.H."/>
            <person name="Stanke M."/>
            <person name="Adamska M."/>
            <person name="Darling A."/>
            <person name="Degnan S.M."/>
            <person name="Oakley T.H."/>
            <person name="Plachetzki D.C."/>
            <person name="Zhai Y."/>
            <person name="Adamski M."/>
            <person name="Calcino A."/>
            <person name="Cummins S.F."/>
            <person name="Goodstein D.M."/>
            <person name="Harris C."/>
            <person name="Jackson D.J."/>
            <person name="Leys S.P."/>
            <person name="Shu S."/>
            <person name="Woodcroft B.J."/>
            <person name="Vervoort M."/>
            <person name="Kosik K.S."/>
            <person name="Manning G."/>
            <person name="Degnan B.M."/>
            <person name="Rokhsar D.S."/>
        </authorList>
    </citation>
    <scope>NUCLEOTIDE SEQUENCE [LARGE SCALE GENOMIC DNA]</scope>
</reference>
<dbReference type="FunCoup" id="A0A1X7V4Q4">
    <property type="interactions" value="9"/>
</dbReference>
<evidence type="ECO:0000256" key="7">
    <source>
        <dbReference type="ARBA" id="ARBA00022989"/>
    </source>
</evidence>
<feature type="domain" description="Fucosyltransferase N-terminal" evidence="14">
    <location>
        <begin position="43"/>
        <end position="151"/>
    </location>
</feature>
<keyword evidence="12" id="KW-0732">Signal</keyword>
<protein>
    <recommendedName>
        <fullName evidence="11">Fucosyltransferase</fullName>
        <ecNumber evidence="11">2.4.1.-</ecNumber>
    </recommendedName>
</protein>
<evidence type="ECO:0000256" key="5">
    <source>
        <dbReference type="ARBA" id="ARBA00022692"/>
    </source>
</evidence>
<dbReference type="Pfam" id="PF17039">
    <property type="entry name" value="Glyco_tran_10_N"/>
    <property type="match status" value="1"/>
</dbReference>
<evidence type="ECO:0000259" key="13">
    <source>
        <dbReference type="Pfam" id="PF00852"/>
    </source>
</evidence>
<dbReference type="Proteomes" id="UP000007879">
    <property type="component" value="Unassembled WGS sequence"/>
</dbReference>
<evidence type="ECO:0000256" key="2">
    <source>
        <dbReference type="ARBA" id="ARBA00008919"/>
    </source>
</evidence>
<name>A0A1X7V4Q4_AMPQE</name>
<comment type="similarity">
    <text evidence="2 11">Belongs to the glycosyltransferase 10 family.</text>
</comment>
<dbReference type="AlphaFoldDB" id="A0A1X7V4Q4"/>
<comment type="pathway">
    <text evidence="1">Protein modification; protein glycosylation.</text>
</comment>
<dbReference type="OrthoDB" id="427096at2759"/>
<evidence type="ECO:0000256" key="8">
    <source>
        <dbReference type="ARBA" id="ARBA00023136"/>
    </source>
</evidence>
<keyword evidence="9" id="KW-0325">Glycoprotein</keyword>
<reference evidence="15" key="2">
    <citation type="submission" date="2017-05" db="UniProtKB">
        <authorList>
            <consortium name="EnsemblMetazoa"/>
        </authorList>
    </citation>
    <scope>IDENTIFICATION</scope>
</reference>
<dbReference type="FunFam" id="3.40.50.11660:FF:000002">
    <property type="entry name" value="Alpha-(1,3)-fucosyltransferase"/>
    <property type="match status" value="1"/>
</dbReference>
<keyword evidence="8" id="KW-0472">Membrane</keyword>
<keyword evidence="4 11" id="KW-0808">Transferase</keyword>
<keyword evidence="5 11" id="KW-0812">Transmembrane</keyword>
<dbReference type="EnsemblMetazoa" id="XM_003385532.2">
    <property type="protein sequence ID" value="XP_003385580.1"/>
    <property type="gene ID" value="LOC100641373"/>
</dbReference>
<dbReference type="PANTHER" id="PTHR11929">
    <property type="entry name" value="ALPHA- 1,3 -FUCOSYLTRANSFERASE"/>
    <property type="match status" value="1"/>
</dbReference>
<keyword evidence="6" id="KW-0735">Signal-anchor</keyword>
<dbReference type="InterPro" id="IPR055270">
    <property type="entry name" value="Glyco_tran_10_C"/>
</dbReference>
<keyword evidence="16" id="KW-1185">Reference proteome</keyword>
<keyword evidence="7" id="KW-1133">Transmembrane helix</keyword>
<dbReference type="InterPro" id="IPR001503">
    <property type="entry name" value="Glyco_trans_10"/>
</dbReference>
<evidence type="ECO:0000256" key="11">
    <source>
        <dbReference type="RuleBase" id="RU003832"/>
    </source>
</evidence>
<evidence type="ECO:0000256" key="3">
    <source>
        <dbReference type="ARBA" id="ARBA00022676"/>
    </source>
</evidence>
<evidence type="ECO:0000313" key="15">
    <source>
        <dbReference type="EnsemblMetazoa" id="Aqu2.1.35240_001"/>
    </source>
</evidence>
<feature type="chain" id="PRO_5010887506" description="Fucosyltransferase" evidence="12">
    <location>
        <begin position="23"/>
        <end position="360"/>
    </location>
</feature>
<evidence type="ECO:0000256" key="4">
    <source>
        <dbReference type="ARBA" id="ARBA00022679"/>
    </source>
</evidence>
<dbReference type="GO" id="GO:0046920">
    <property type="term" value="F:alpha-(1-&gt;3)-fucosyltransferase activity"/>
    <property type="evidence" value="ECO:0007669"/>
    <property type="project" value="TreeGrafter"/>
</dbReference>
<feature type="domain" description="Fucosyltransferase C-terminal" evidence="13">
    <location>
        <begin position="171"/>
        <end position="342"/>
    </location>
</feature>
<gene>
    <name evidence="15" type="primary">100641373</name>
</gene>
<organism evidence="15">
    <name type="scientific">Amphimedon queenslandica</name>
    <name type="common">Sponge</name>
    <dbReference type="NCBI Taxonomy" id="400682"/>
    <lineage>
        <taxon>Eukaryota</taxon>
        <taxon>Metazoa</taxon>
        <taxon>Porifera</taxon>
        <taxon>Demospongiae</taxon>
        <taxon>Heteroscleromorpha</taxon>
        <taxon>Haplosclerida</taxon>
        <taxon>Niphatidae</taxon>
        <taxon>Amphimedon</taxon>
    </lineage>
</organism>
<dbReference type="GO" id="GO:0032580">
    <property type="term" value="C:Golgi cisterna membrane"/>
    <property type="evidence" value="ECO:0007669"/>
    <property type="project" value="UniProtKB-SubCell"/>
</dbReference>
<dbReference type="InParanoid" id="A0A1X7V4Q4"/>
<dbReference type="KEGG" id="aqu:100641373"/>
<evidence type="ECO:0000259" key="14">
    <source>
        <dbReference type="Pfam" id="PF17039"/>
    </source>
</evidence>
<evidence type="ECO:0000313" key="16">
    <source>
        <dbReference type="Proteomes" id="UP000007879"/>
    </source>
</evidence>
<evidence type="ECO:0000256" key="12">
    <source>
        <dbReference type="SAM" id="SignalP"/>
    </source>
</evidence>
<evidence type="ECO:0000256" key="6">
    <source>
        <dbReference type="ARBA" id="ARBA00022968"/>
    </source>
</evidence>
<dbReference type="SUPFAM" id="SSF53756">
    <property type="entry name" value="UDP-Glycosyltransferase/glycogen phosphorylase"/>
    <property type="match status" value="1"/>
</dbReference>
<sequence>MKFMENLFRLLLLLLLILVAYFVYRMQQKPEAVTQNTPLPQENQTIILFWTLLFAHSWPFEGIRHCGTYACYFTENKDYYYKSSAVVFHSSGAHFLSDFLEVFSLERNQSQMWVYMNGESPVRSPIHYFLKRPLFNWTMTYRLDSDIKGTYALVFPGQFKSGFDHQRNYLKGKTIEVSALISHCVYDRLKAVRSLMKYIDVNLMGTCNGKWLSVTESHSQIKHSKFFLAFENSLCVDYITEKTYRNAYTNEAVPVILSGANLSNPLIVPPGSYIDASKFKTAKELADYLKYVGESKERYNKFFEWRNKWNIDTDSWNTRWCHLCEKIHKNSKLDSQQYYTDLSGLYDRKRECKPYIKWND</sequence>
<accession>A0A1X7V4Q4</accession>
<keyword evidence="11" id="KW-0333">Golgi apparatus</keyword>
<evidence type="ECO:0000256" key="1">
    <source>
        <dbReference type="ARBA" id="ARBA00004922"/>
    </source>
</evidence>
<dbReference type="UniPathway" id="UPA00378"/>
<evidence type="ECO:0000256" key="10">
    <source>
        <dbReference type="ARBA" id="ARBA00060399"/>
    </source>
</evidence>
<comment type="subcellular location">
    <subcellularLocation>
        <location evidence="10">Endomembrane system</location>
        <topology evidence="10">Single-pass type II membrane protein</topology>
    </subcellularLocation>
    <subcellularLocation>
        <location evidence="11">Golgi apparatus</location>
        <location evidence="11">Golgi stack membrane</location>
        <topology evidence="11">Single-pass type II membrane protein</topology>
    </subcellularLocation>
</comment>
<dbReference type="EC" id="2.4.1.-" evidence="11"/>
<dbReference type="Gene3D" id="3.40.50.11660">
    <property type="entry name" value="Glycosyl transferase family 10, C-terminal domain"/>
    <property type="match status" value="1"/>
</dbReference>
<feature type="signal peptide" evidence="12">
    <location>
        <begin position="1"/>
        <end position="22"/>
    </location>
</feature>
<dbReference type="Pfam" id="PF00852">
    <property type="entry name" value="Glyco_transf_10"/>
    <property type="match status" value="1"/>
</dbReference>
<dbReference type="OMA" id="NIDSCFI"/>
<dbReference type="InterPro" id="IPR031481">
    <property type="entry name" value="Glyco_tran_10_N"/>
</dbReference>
<keyword evidence="3 11" id="KW-0328">Glycosyltransferase</keyword>
<dbReference type="eggNOG" id="KOG2619">
    <property type="taxonomic scope" value="Eukaryota"/>
</dbReference>
<dbReference type="InterPro" id="IPR038577">
    <property type="entry name" value="GT10-like_C_sf"/>
</dbReference>